<evidence type="ECO:0000259" key="1">
    <source>
        <dbReference type="Pfam" id="PF01965"/>
    </source>
</evidence>
<accession>A0A7C1SW84</accession>
<dbReference type="Pfam" id="PF01965">
    <property type="entry name" value="DJ-1_PfpI"/>
    <property type="match status" value="1"/>
</dbReference>
<dbReference type="Gene3D" id="3.40.50.880">
    <property type="match status" value="1"/>
</dbReference>
<reference evidence="2" key="1">
    <citation type="journal article" date="2020" name="mSystems">
        <title>Genome- and Community-Level Interaction Insights into Carbon Utilization and Element Cycling Functions of Hydrothermarchaeota in Hydrothermal Sediment.</title>
        <authorList>
            <person name="Zhou Z."/>
            <person name="Liu Y."/>
            <person name="Xu W."/>
            <person name="Pan J."/>
            <person name="Luo Z.H."/>
            <person name="Li M."/>
        </authorList>
    </citation>
    <scope>NUCLEOTIDE SEQUENCE [LARGE SCALE GENOMIC DNA]</scope>
    <source>
        <strain evidence="3">SpSt-236</strain>
        <strain evidence="2">SpSt-265</strain>
        <strain evidence="4">SpSt-465</strain>
    </source>
</reference>
<dbReference type="AlphaFoldDB" id="A0A7C1SW84"/>
<name>A0A7C1SW84_UNCW3</name>
<organism evidence="2">
    <name type="scientific">candidate division WOR-3 bacterium</name>
    <dbReference type="NCBI Taxonomy" id="2052148"/>
    <lineage>
        <taxon>Bacteria</taxon>
        <taxon>Bacteria division WOR-3</taxon>
    </lineage>
</organism>
<dbReference type="EMBL" id="DSKA01000094">
    <property type="protein sequence ID" value="HEE18159.1"/>
    <property type="molecule type" value="Genomic_DNA"/>
</dbReference>
<dbReference type="InterPro" id="IPR050325">
    <property type="entry name" value="Prot/Nucl_acid_deglycase"/>
</dbReference>
<dbReference type="EMBL" id="DSTU01000006">
    <property type="protein sequence ID" value="HFJ54016.1"/>
    <property type="molecule type" value="Genomic_DNA"/>
</dbReference>
<dbReference type="InterPro" id="IPR029062">
    <property type="entry name" value="Class_I_gatase-like"/>
</dbReference>
<sequence>MLKGYFNNYVYYLLSLTSILLALSGSGNGSVGLNPTESETVAIFVPSNLFRDDELNTTIRLLEKYEIPLLLISTETTAAQGIDGLIIKPQRLISEIKPDKFSALVLINGSGIAPYWNDSTIWQQCREFANTGRIIVAIELAPLILAKAGLLKGRQATVYPDFYSIGILKQNGARHYFADIVQDKNIITASKAEYTGKAIRKLAAILRTVKR</sequence>
<proteinExistence type="predicted"/>
<evidence type="ECO:0000313" key="2">
    <source>
        <dbReference type="EMBL" id="HEA86468.1"/>
    </source>
</evidence>
<dbReference type="EMBL" id="DSLG01000002">
    <property type="protein sequence ID" value="HEA86468.1"/>
    <property type="molecule type" value="Genomic_DNA"/>
</dbReference>
<gene>
    <name evidence="3" type="ORF">ENP62_01225</name>
    <name evidence="2" type="ORF">ENP94_00470</name>
    <name evidence="4" type="ORF">ENS16_04925</name>
</gene>
<evidence type="ECO:0000313" key="4">
    <source>
        <dbReference type="EMBL" id="HFJ54016.1"/>
    </source>
</evidence>
<protein>
    <recommendedName>
        <fullName evidence="1">DJ-1/PfpI domain-containing protein</fullName>
    </recommendedName>
</protein>
<comment type="caution">
    <text evidence="2">The sequence shown here is derived from an EMBL/GenBank/DDBJ whole genome shotgun (WGS) entry which is preliminary data.</text>
</comment>
<evidence type="ECO:0000313" key="3">
    <source>
        <dbReference type="EMBL" id="HEE18159.1"/>
    </source>
</evidence>
<dbReference type="PANTHER" id="PTHR48094:SF12">
    <property type="entry name" value="PARKINSON DISEASE PROTEIN 7 HOMOLOG"/>
    <property type="match status" value="1"/>
</dbReference>
<dbReference type="SUPFAM" id="SSF52317">
    <property type="entry name" value="Class I glutamine amidotransferase-like"/>
    <property type="match status" value="1"/>
</dbReference>
<feature type="domain" description="DJ-1/PfpI" evidence="1">
    <location>
        <begin position="41"/>
        <end position="194"/>
    </location>
</feature>
<dbReference type="GO" id="GO:0005737">
    <property type="term" value="C:cytoplasm"/>
    <property type="evidence" value="ECO:0007669"/>
    <property type="project" value="TreeGrafter"/>
</dbReference>
<dbReference type="PANTHER" id="PTHR48094">
    <property type="entry name" value="PROTEIN/NUCLEIC ACID DEGLYCASE DJ-1-RELATED"/>
    <property type="match status" value="1"/>
</dbReference>
<dbReference type="InterPro" id="IPR002818">
    <property type="entry name" value="DJ-1/PfpI"/>
</dbReference>